<evidence type="ECO:0000313" key="4">
    <source>
        <dbReference type="Proteomes" id="UP000001514"/>
    </source>
</evidence>
<dbReference type="PANTHER" id="PTHR33178">
    <property type="match status" value="1"/>
</dbReference>
<dbReference type="Gene3D" id="3.30.70.100">
    <property type="match status" value="1"/>
</dbReference>
<reference evidence="3 4" key="1">
    <citation type="journal article" date="2011" name="Science">
        <title>The Selaginella genome identifies genetic changes associated with the evolution of vascular plants.</title>
        <authorList>
            <person name="Banks J.A."/>
            <person name="Nishiyama T."/>
            <person name="Hasebe M."/>
            <person name="Bowman J.L."/>
            <person name="Gribskov M."/>
            <person name="dePamphilis C."/>
            <person name="Albert V.A."/>
            <person name="Aono N."/>
            <person name="Aoyama T."/>
            <person name="Ambrose B.A."/>
            <person name="Ashton N.W."/>
            <person name="Axtell M.J."/>
            <person name="Barker E."/>
            <person name="Barker M.S."/>
            <person name="Bennetzen J.L."/>
            <person name="Bonawitz N.D."/>
            <person name="Chapple C."/>
            <person name="Cheng C."/>
            <person name="Correa L.G."/>
            <person name="Dacre M."/>
            <person name="DeBarry J."/>
            <person name="Dreyer I."/>
            <person name="Elias M."/>
            <person name="Engstrom E.M."/>
            <person name="Estelle M."/>
            <person name="Feng L."/>
            <person name="Finet C."/>
            <person name="Floyd S.K."/>
            <person name="Frommer W.B."/>
            <person name="Fujita T."/>
            <person name="Gramzow L."/>
            <person name="Gutensohn M."/>
            <person name="Harholt J."/>
            <person name="Hattori M."/>
            <person name="Heyl A."/>
            <person name="Hirai T."/>
            <person name="Hiwatashi Y."/>
            <person name="Ishikawa M."/>
            <person name="Iwata M."/>
            <person name="Karol K.G."/>
            <person name="Koehler B."/>
            <person name="Kolukisaoglu U."/>
            <person name="Kubo M."/>
            <person name="Kurata T."/>
            <person name="Lalonde S."/>
            <person name="Li K."/>
            <person name="Li Y."/>
            <person name="Litt A."/>
            <person name="Lyons E."/>
            <person name="Manning G."/>
            <person name="Maruyama T."/>
            <person name="Michael T.P."/>
            <person name="Mikami K."/>
            <person name="Miyazaki S."/>
            <person name="Morinaga S."/>
            <person name="Murata T."/>
            <person name="Mueller-Roeber B."/>
            <person name="Nelson D.R."/>
            <person name="Obara M."/>
            <person name="Oguri Y."/>
            <person name="Olmstead R.G."/>
            <person name="Onodera N."/>
            <person name="Petersen B.L."/>
            <person name="Pils B."/>
            <person name="Prigge M."/>
            <person name="Rensing S.A."/>
            <person name="Riano-Pachon D.M."/>
            <person name="Roberts A.W."/>
            <person name="Sato Y."/>
            <person name="Scheller H.V."/>
            <person name="Schulz B."/>
            <person name="Schulz C."/>
            <person name="Shakirov E.V."/>
            <person name="Shibagaki N."/>
            <person name="Shinohara N."/>
            <person name="Shippen D.E."/>
            <person name="Soerensen I."/>
            <person name="Sotooka R."/>
            <person name="Sugimoto N."/>
            <person name="Sugita M."/>
            <person name="Sumikawa N."/>
            <person name="Tanurdzic M."/>
            <person name="Theissen G."/>
            <person name="Ulvskov P."/>
            <person name="Wakazuki S."/>
            <person name="Weng J.K."/>
            <person name="Willats W.W."/>
            <person name="Wipf D."/>
            <person name="Wolf P.G."/>
            <person name="Yang L."/>
            <person name="Zimmer A.D."/>
            <person name="Zhu Q."/>
            <person name="Mitros T."/>
            <person name="Hellsten U."/>
            <person name="Loque D."/>
            <person name="Otillar R."/>
            <person name="Salamov A."/>
            <person name="Schmutz J."/>
            <person name="Shapiro H."/>
            <person name="Lindquist E."/>
            <person name="Lucas S."/>
            <person name="Rokhsar D."/>
            <person name="Grigoriev I.V."/>
        </authorList>
    </citation>
    <scope>NUCLEOTIDE SEQUENCE [LARGE SCALE GENOMIC DNA]</scope>
</reference>
<feature type="domain" description="Stress-response A/B barrel" evidence="2">
    <location>
        <begin position="7"/>
        <end position="105"/>
    </location>
</feature>
<accession>D8QSW0</accession>
<dbReference type="FunCoup" id="D8QSW0">
    <property type="interactions" value="1364"/>
</dbReference>
<sequence>MPIVHLVEHVLLFKARHWASAEKRAEMVEQLNKLRAINGVLHLKAGPVLSIWPAHKILSGGYTHVLHSRHQNKAALAALSLHPAQIYCMDKFVNPICESVLALDWESSVEKHVDQFFEAKRIVLCRLKDGVCGDGREQLVSEIAEASRTSSFDGGGPNFSPVRARGFDFGYLAFFRWIDEAELIDNSPEVVLAKLKEGPFVEDFILVDYWNETGMQAENSPLAEPGHEYV</sequence>
<dbReference type="SUPFAM" id="SSF54909">
    <property type="entry name" value="Dimeric alpha+beta barrel"/>
    <property type="match status" value="2"/>
</dbReference>
<proteinExistence type="predicted"/>
<name>D8QSW0_SELML</name>
<evidence type="ECO:0000259" key="2">
    <source>
        <dbReference type="PROSITE" id="PS51502"/>
    </source>
</evidence>
<dbReference type="EMBL" id="GL377566">
    <property type="protein sequence ID" value="EFJ37506.1"/>
    <property type="molecule type" value="Genomic_DNA"/>
</dbReference>
<comment type="subunit">
    <text evidence="1">Homodimer.</text>
</comment>
<dbReference type="InParanoid" id="D8QSW0"/>
<protein>
    <recommendedName>
        <fullName evidence="2">Stress-response A/B barrel domain-containing protein</fullName>
    </recommendedName>
</protein>
<dbReference type="OrthoDB" id="42919at2759"/>
<dbReference type="OMA" id="QATMPIW"/>
<dbReference type="eggNOG" id="ENOG502QTKV">
    <property type="taxonomic scope" value="Eukaryota"/>
</dbReference>
<evidence type="ECO:0000313" key="3">
    <source>
        <dbReference type="EMBL" id="EFJ37506.1"/>
    </source>
</evidence>
<dbReference type="InterPro" id="IPR044662">
    <property type="entry name" value="HS1/DABB1-like"/>
</dbReference>
<dbReference type="HOGENOM" id="CLU_087754_0_0_1"/>
<dbReference type="PROSITE" id="PS51502">
    <property type="entry name" value="S_R_A_B_BARREL"/>
    <property type="match status" value="1"/>
</dbReference>
<dbReference type="AlphaFoldDB" id="D8QSW0"/>
<dbReference type="KEGG" id="smo:SELMODRAFT_403889"/>
<dbReference type="PANTHER" id="PTHR33178:SF3">
    <property type="entry name" value="STRESS-RESPONSE A_B BARREL DOMAIN-CONTAINING PROTEIN UP3"/>
    <property type="match status" value="1"/>
</dbReference>
<keyword evidence="4" id="KW-1185">Reference proteome</keyword>
<dbReference type="Gramene" id="EFJ37506">
    <property type="protein sequence ID" value="EFJ37506"/>
    <property type="gene ID" value="SELMODRAFT_403889"/>
</dbReference>
<dbReference type="SMART" id="SM00886">
    <property type="entry name" value="Dabb"/>
    <property type="match status" value="1"/>
</dbReference>
<dbReference type="STRING" id="88036.D8QSW0"/>
<gene>
    <name evidence="3" type="ORF">SELMODRAFT_403889</name>
</gene>
<dbReference type="InterPro" id="IPR011008">
    <property type="entry name" value="Dimeric_a/b-barrel"/>
</dbReference>
<dbReference type="Proteomes" id="UP000001514">
    <property type="component" value="Unassembled WGS sequence"/>
</dbReference>
<organism evidence="4">
    <name type="scientific">Selaginella moellendorffii</name>
    <name type="common">Spikemoss</name>
    <dbReference type="NCBI Taxonomy" id="88036"/>
    <lineage>
        <taxon>Eukaryota</taxon>
        <taxon>Viridiplantae</taxon>
        <taxon>Streptophyta</taxon>
        <taxon>Embryophyta</taxon>
        <taxon>Tracheophyta</taxon>
        <taxon>Lycopodiopsida</taxon>
        <taxon>Selaginellales</taxon>
        <taxon>Selaginellaceae</taxon>
        <taxon>Selaginella</taxon>
    </lineage>
</organism>
<dbReference type="Pfam" id="PF07876">
    <property type="entry name" value="Dabb"/>
    <property type="match status" value="1"/>
</dbReference>
<evidence type="ECO:0000256" key="1">
    <source>
        <dbReference type="ARBA" id="ARBA00011738"/>
    </source>
</evidence>
<dbReference type="InterPro" id="IPR013097">
    <property type="entry name" value="Dabb"/>
</dbReference>